<evidence type="ECO:0000313" key="4">
    <source>
        <dbReference type="Proteomes" id="UP000009168"/>
    </source>
</evidence>
<sequence>MTDLFPKISIDVNQPLKALNRKGNSNVSSIIDYSKFQIKEPIIAQQYNVAIEKNFSQIQTQINTEQSKLLYSDNKSSRRLLNNKLNNSIELYQIQKQPKLSKERQNKTPKYNEQSPNTQNSNIGDKDNLIKISKYFTQLKEQELLGENITKKKSYLCQKLMDLIEKECTQFQDVIGCLNKVIKRYLICSDNALIDKLRNFESYFKQQICFDKDFFTYPQLLNRVIDLSFVLSEKIDQLTYQNNEQLEEFRMKQEKKETEYMNLEQKYEKLKENFFNQLNSQINQYKQKMDDLEKQNEILKSEKEKHTDQLTRIHENYDKVFYEKYSNYDQTLNEYKAIEKRFELQNKDFNELKTQYTNIYDTYRKTLNDLKMFKERNALNENKIQLLQTEIQSIQADNQIYRQTYTPRPNLIEVLEVSKIEYEKEKKHSTSQLVLILKNALSQKQNSLQNYGNTNKTSLENIQQSSIPISPLKQPNIYQDKKRMNAISLNSTVANNNNFTEIENQNLVQQPPMKNQSKKLSPTAQKSKQDIQFSKANKDVYKTDSSNISATDIKKQRKKIAIDLSENLNDQSKIQIVDNKKVTLHENLQKESKSLQIGDHIKRRVKSTHQKDFQNRSTINISNMHAGDLSLQKQQRIDENTLDSSLVDYSKRKTNQNELEFDSKYNVRISQSQVYVDEQVTKQFQENFTPRDQSLLLGNEQSNQQNQMKPKDKFLYYIQKRKKII</sequence>
<dbReference type="AlphaFoldDB" id="W7XJE9"/>
<keyword evidence="1" id="KW-0175">Coiled coil</keyword>
<proteinExistence type="predicted"/>
<reference evidence="4" key="1">
    <citation type="journal article" date="2006" name="PLoS Biol.">
        <title>Macronuclear genome sequence of the ciliate Tetrahymena thermophila, a model eukaryote.</title>
        <authorList>
            <person name="Eisen J.A."/>
            <person name="Coyne R.S."/>
            <person name="Wu M."/>
            <person name="Wu D."/>
            <person name="Thiagarajan M."/>
            <person name="Wortman J.R."/>
            <person name="Badger J.H."/>
            <person name="Ren Q."/>
            <person name="Amedeo P."/>
            <person name="Jones K.M."/>
            <person name="Tallon L.J."/>
            <person name="Delcher A.L."/>
            <person name="Salzberg S.L."/>
            <person name="Silva J.C."/>
            <person name="Haas B.J."/>
            <person name="Majoros W.H."/>
            <person name="Farzad M."/>
            <person name="Carlton J.M."/>
            <person name="Smith R.K. Jr."/>
            <person name="Garg J."/>
            <person name="Pearlman R.E."/>
            <person name="Karrer K.M."/>
            <person name="Sun L."/>
            <person name="Manning G."/>
            <person name="Elde N.C."/>
            <person name="Turkewitz A.P."/>
            <person name="Asai D.J."/>
            <person name="Wilkes D.E."/>
            <person name="Wang Y."/>
            <person name="Cai H."/>
            <person name="Collins K."/>
            <person name="Stewart B.A."/>
            <person name="Lee S.R."/>
            <person name="Wilamowska K."/>
            <person name="Weinberg Z."/>
            <person name="Ruzzo W.L."/>
            <person name="Wloga D."/>
            <person name="Gaertig J."/>
            <person name="Frankel J."/>
            <person name="Tsao C.-C."/>
            <person name="Gorovsky M.A."/>
            <person name="Keeling P.J."/>
            <person name="Waller R.F."/>
            <person name="Patron N.J."/>
            <person name="Cherry J.M."/>
            <person name="Stover N.A."/>
            <person name="Krieger C.J."/>
            <person name="del Toro C."/>
            <person name="Ryder H.F."/>
            <person name="Williamson S.C."/>
            <person name="Barbeau R.A."/>
            <person name="Hamilton E.P."/>
            <person name="Orias E."/>
        </authorList>
    </citation>
    <scope>NUCLEOTIDE SEQUENCE [LARGE SCALE GENOMIC DNA]</scope>
    <source>
        <strain evidence="4">SB210</strain>
    </source>
</reference>
<protein>
    <submittedName>
        <fullName evidence="3">Uncharacterized protein</fullName>
    </submittedName>
</protein>
<feature type="compositionally biased region" description="Polar residues" evidence="2">
    <location>
        <begin position="510"/>
        <end position="535"/>
    </location>
</feature>
<organism evidence="3 4">
    <name type="scientific">Tetrahymena thermophila (strain SB210)</name>
    <dbReference type="NCBI Taxonomy" id="312017"/>
    <lineage>
        <taxon>Eukaryota</taxon>
        <taxon>Sar</taxon>
        <taxon>Alveolata</taxon>
        <taxon>Ciliophora</taxon>
        <taxon>Intramacronucleata</taxon>
        <taxon>Oligohymenophorea</taxon>
        <taxon>Hymenostomatida</taxon>
        <taxon>Tetrahymenina</taxon>
        <taxon>Tetrahymenidae</taxon>
        <taxon>Tetrahymena</taxon>
    </lineage>
</organism>
<evidence type="ECO:0000313" key="3">
    <source>
        <dbReference type="EMBL" id="EWS74099.1"/>
    </source>
</evidence>
<feature type="coiled-coil region" evidence="1">
    <location>
        <begin position="246"/>
        <end position="404"/>
    </location>
</feature>
<evidence type="ECO:0000256" key="1">
    <source>
        <dbReference type="SAM" id="Coils"/>
    </source>
</evidence>
<dbReference type="InParanoid" id="W7XJE9"/>
<gene>
    <name evidence="3" type="ORF">TTHERM_000194078</name>
</gene>
<dbReference type="KEGG" id="tet:TTHERM_000194078"/>
<feature type="region of interest" description="Disordered" evidence="2">
    <location>
        <begin position="98"/>
        <end position="125"/>
    </location>
</feature>
<name>W7XJE9_TETTS</name>
<accession>W7XJE9</accession>
<feature type="compositionally biased region" description="Polar residues" evidence="2">
    <location>
        <begin position="108"/>
        <end position="123"/>
    </location>
</feature>
<feature type="region of interest" description="Disordered" evidence="2">
    <location>
        <begin position="510"/>
        <end position="538"/>
    </location>
</feature>
<dbReference type="RefSeq" id="XP_012653354.1">
    <property type="nucleotide sequence ID" value="XM_012797900.1"/>
</dbReference>
<dbReference type="EMBL" id="GG662673">
    <property type="protein sequence ID" value="EWS74099.1"/>
    <property type="molecule type" value="Genomic_DNA"/>
</dbReference>
<dbReference type="Proteomes" id="UP000009168">
    <property type="component" value="Unassembled WGS sequence"/>
</dbReference>
<keyword evidence="4" id="KW-1185">Reference proteome</keyword>
<evidence type="ECO:0000256" key="2">
    <source>
        <dbReference type="SAM" id="MobiDB-lite"/>
    </source>
</evidence>
<dbReference type="GeneID" id="24437754"/>